<dbReference type="EMBL" id="QBUD01000034">
    <property type="protein sequence ID" value="PUB08407.1"/>
    <property type="molecule type" value="Genomic_DNA"/>
</dbReference>
<dbReference type="EMBL" id="QBUD01000043">
    <property type="protein sequence ID" value="PUB08260.1"/>
    <property type="molecule type" value="Genomic_DNA"/>
</dbReference>
<reference evidence="3 5" key="1">
    <citation type="submission" date="2018-04" db="EMBL/GenBank/DDBJ databases">
        <title>Genomic Encyclopedia of Archaeal and Bacterial Type Strains, Phase II (KMG-II): from individual species to whole genera.</title>
        <authorList>
            <person name="Goeker M."/>
        </authorList>
    </citation>
    <scope>NUCLEOTIDE SEQUENCE [LARGE SCALE GENOMIC DNA]</scope>
    <source>
        <strain evidence="3 5">DSM 29955</strain>
    </source>
</reference>
<evidence type="ECO:0000313" key="2">
    <source>
        <dbReference type="EMBL" id="PUB08407.1"/>
    </source>
</evidence>
<feature type="non-terminal residue" evidence="3">
    <location>
        <position position="1"/>
    </location>
</feature>
<dbReference type="Proteomes" id="UP000244523">
    <property type="component" value="Unassembled WGS sequence"/>
</dbReference>
<dbReference type="EMBL" id="QBUD01000013">
    <property type="protein sequence ID" value="PUB11614.1"/>
    <property type="molecule type" value="Genomic_DNA"/>
</dbReference>
<keyword evidence="5" id="KW-1185">Reference proteome</keyword>
<dbReference type="EMBL" id="QBUD01000011">
    <property type="protein sequence ID" value="PUB12024.1"/>
    <property type="molecule type" value="Genomic_DNA"/>
</dbReference>
<evidence type="ECO:0000313" key="5">
    <source>
        <dbReference type="Proteomes" id="UP000244523"/>
    </source>
</evidence>
<name>A0A2T6K9Z7_9RHOB</name>
<protein>
    <submittedName>
        <fullName evidence="3">Uncharacterized protein</fullName>
    </submittedName>
</protein>
<evidence type="ECO:0000313" key="1">
    <source>
        <dbReference type="EMBL" id="PUB08260.1"/>
    </source>
</evidence>
<organism evidence="3 5">
    <name type="scientific">Yoonia sediminilitoris</name>
    <dbReference type="NCBI Taxonomy" id="1286148"/>
    <lineage>
        <taxon>Bacteria</taxon>
        <taxon>Pseudomonadati</taxon>
        <taxon>Pseudomonadota</taxon>
        <taxon>Alphaproteobacteria</taxon>
        <taxon>Rhodobacterales</taxon>
        <taxon>Paracoccaceae</taxon>
        <taxon>Yoonia</taxon>
    </lineage>
</organism>
<dbReference type="AlphaFoldDB" id="A0A2T6K9Z7"/>
<evidence type="ECO:0000313" key="3">
    <source>
        <dbReference type="EMBL" id="PUB11614.1"/>
    </source>
</evidence>
<proteinExistence type="predicted"/>
<accession>A0A2T6K9Z7</accession>
<gene>
    <name evidence="4" type="ORF">C8N45_1111</name>
    <name evidence="3" type="ORF">C8N45_113133</name>
    <name evidence="2" type="ORF">C8N45_1341</name>
    <name evidence="1" type="ORF">C8N45_1431</name>
</gene>
<evidence type="ECO:0000313" key="4">
    <source>
        <dbReference type="EMBL" id="PUB12024.1"/>
    </source>
</evidence>
<sequence length="25" mass="2785">FLIVHSSVATMSNKPSLSKYSYLDP</sequence>
<comment type="caution">
    <text evidence="3">The sequence shown here is derived from an EMBL/GenBank/DDBJ whole genome shotgun (WGS) entry which is preliminary data.</text>
</comment>